<dbReference type="HOGENOM" id="CLU_423885_0_0_1"/>
<feature type="compositionally biased region" description="Low complexity" evidence="2">
    <location>
        <begin position="547"/>
        <end position="560"/>
    </location>
</feature>
<feature type="compositionally biased region" description="Basic and acidic residues" evidence="2">
    <location>
        <begin position="328"/>
        <end position="338"/>
    </location>
</feature>
<dbReference type="STRING" id="573729.G2Q7Y7"/>
<accession>G2Q7Y7</accession>
<dbReference type="EMBL" id="CP003003">
    <property type="protein sequence ID" value="AEO56144.1"/>
    <property type="molecule type" value="Genomic_DNA"/>
</dbReference>
<feature type="coiled-coil region" evidence="1">
    <location>
        <begin position="235"/>
        <end position="294"/>
    </location>
</feature>
<feature type="region of interest" description="Disordered" evidence="2">
    <location>
        <begin position="421"/>
        <end position="673"/>
    </location>
</feature>
<dbReference type="AlphaFoldDB" id="G2Q7Y7"/>
<dbReference type="eggNOG" id="ENOG502SWQJ">
    <property type="taxonomic scope" value="Eukaryota"/>
</dbReference>
<organism evidence="3 4">
    <name type="scientific">Thermothelomyces thermophilus (strain ATCC 42464 / BCRC 31852 / DSM 1799)</name>
    <name type="common">Sporotrichum thermophile</name>
    <dbReference type="NCBI Taxonomy" id="573729"/>
    <lineage>
        <taxon>Eukaryota</taxon>
        <taxon>Fungi</taxon>
        <taxon>Dikarya</taxon>
        <taxon>Ascomycota</taxon>
        <taxon>Pezizomycotina</taxon>
        <taxon>Sordariomycetes</taxon>
        <taxon>Sordariomycetidae</taxon>
        <taxon>Sordariales</taxon>
        <taxon>Chaetomiaceae</taxon>
        <taxon>Thermothelomyces</taxon>
    </lineage>
</organism>
<keyword evidence="1" id="KW-0175">Coiled coil</keyword>
<reference evidence="3 4" key="1">
    <citation type="journal article" date="2011" name="Nat. Biotechnol.">
        <title>Comparative genomic analysis of the thermophilic biomass-degrading fungi Myceliophthora thermophila and Thielavia terrestris.</title>
        <authorList>
            <person name="Berka R.M."/>
            <person name="Grigoriev I.V."/>
            <person name="Otillar R."/>
            <person name="Salamov A."/>
            <person name="Grimwood J."/>
            <person name="Reid I."/>
            <person name="Ishmael N."/>
            <person name="John T."/>
            <person name="Darmond C."/>
            <person name="Moisan M.-C."/>
            <person name="Henrissat B."/>
            <person name="Coutinho P.M."/>
            <person name="Lombard V."/>
            <person name="Natvig D.O."/>
            <person name="Lindquist E."/>
            <person name="Schmutz J."/>
            <person name="Lucas S."/>
            <person name="Harris P."/>
            <person name="Powlowski J."/>
            <person name="Bellemare A."/>
            <person name="Taylor D."/>
            <person name="Butler G."/>
            <person name="de Vries R.P."/>
            <person name="Allijn I.E."/>
            <person name="van den Brink J."/>
            <person name="Ushinsky S."/>
            <person name="Storms R."/>
            <person name="Powell A.J."/>
            <person name="Paulsen I.T."/>
            <person name="Elbourne L.D.H."/>
            <person name="Baker S.E."/>
            <person name="Magnuson J."/>
            <person name="LaBoissiere S."/>
            <person name="Clutterbuck A.J."/>
            <person name="Martinez D."/>
            <person name="Wogulis M."/>
            <person name="de Leon A.L."/>
            <person name="Rey M.W."/>
            <person name="Tsang A."/>
        </authorList>
    </citation>
    <scope>NUCLEOTIDE SEQUENCE [LARGE SCALE GENOMIC DNA]</scope>
    <source>
        <strain evidence="4">ATCC 42464 / BCRC 31852 / DSM 1799</strain>
    </source>
</reference>
<feature type="region of interest" description="Disordered" evidence="2">
    <location>
        <begin position="328"/>
        <end position="348"/>
    </location>
</feature>
<evidence type="ECO:0000313" key="4">
    <source>
        <dbReference type="Proteomes" id="UP000007322"/>
    </source>
</evidence>
<feature type="compositionally biased region" description="Low complexity" evidence="2">
    <location>
        <begin position="167"/>
        <end position="176"/>
    </location>
</feature>
<dbReference type="KEGG" id="mtm:MYCTH_2300715"/>
<feature type="compositionally biased region" description="Polar residues" evidence="2">
    <location>
        <begin position="1"/>
        <end position="11"/>
    </location>
</feature>
<feature type="compositionally biased region" description="Low complexity" evidence="2">
    <location>
        <begin position="51"/>
        <end position="62"/>
    </location>
</feature>
<evidence type="ECO:0000313" key="3">
    <source>
        <dbReference type="EMBL" id="AEO56144.1"/>
    </source>
</evidence>
<feature type="compositionally biased region" description="Basic and acidic residues" evidence="2">
    <location>
        <begin position="180"/>
        <end position="195"/>
    </location>
</feature>
<keyword evidence="4" id="KW-1185">Reference proteome</keyword>
<dbReference type="OrthoDB" id="5430717at2759"/>
<dbReference type="OMA" id="NTSWFRT"/>
<evidence type="ECO:0000256" key="1">
    <source>
        <dbReference type="SAM" id="Coils"/>
    </source>
</evidence>
<sequence>MADNTNPTSSWFRPFGRSNTSNTNQQQQQEQRQSPPLQTRQTSHHVLTHISTSTESPTNESPPRGHGHHSHHHQNQHHQHHHRKSAGATLRTVSSFLNLKSSTSKSGGGTGKSHVWQLSRSGNGAATVATLEDDPRIRTPASLSMLPLTEVDYGSPSSCVDGWYGTEVGTRSRSGSGRSGGRESRDAEGGGERTWHNPNVMQMTEMLSSVMTRMAPGDRLDPTYHSCIFSLIEGFYKLTRRLQDVEEQLAEIKDLRERELDQFRGMTEEWMETSEAYKAEVKRLELALAKESKDGVASVALARHGSLVDRVGSKRFHARLERLNGLHDQDTTGEEHAPHAGTQPVGLAEETTSYRTLSTYEYVQTVVLETKWTRGSIPRILDSQNDVTLSRILEQRELEERMAHQRRGEGRVRAAPVLIHPRGAPEPRDFLGDTLRAGRQPPVAVVERDPLAAKAQENPTADSTVRPGPESHSSSSIGNESSSSSSSTPSSDSQTDAREEFAHSSISSGKSNDLPRKRRQKQSICSESSYQAYHGNGEFPRAGEGTGESSGQQGQQGQQSLLGPPLREKGRRRRYSFEIGDDELLSIAPRSGSEVRHHPRVPSAGEETCVEGNQSLGITPDSGVAQVSAAKPSSNWSSGSISHSTSADTVRWVGEDGSPESSNTRQGQTKAKP</sequence>
<feature type="region of interest" description="Disordered" evidence="2">
    <location>
        <begin position="1"/>
        <end position="87"/>
    </location>
</feature>
<feature type="compositionally biased region" description="Low complexity" evidence="2">
    <location>
        <begin position="17"/>
        <end position="39"/>
    </location>
</feature>
<gene>
    <name evidence="3" type="ORF">MYCTH_2300715</name>
</gene>
<dbReference type="Proteomes" id="UP000007322">
    <property type="component" value="Chromosome 2"/>
</dbReference>
<dbReference type="InParanoid" id="G2Q7Y7"/>
<dbReference type="RefSeq" id="XP_003661389.1">
    <property type="nucleotide sequence ID" value="XM_003661341.1"/>
</dbReference>
<feature type="region of interest" description="Disordered" evidence="2">
    <location>
        <begin position="167"/>
        <end position="196"/>
    </location>
</feature>
<evidence type="ECO:0000256" key="2">
    <source>
        <dbReference type="SAM" id="MobiDB-lite"/>
    </source>
</evidence>
<dbReference type="VEuPathDB" id="FungiDB:MYCTH_2300715"/>
<name>G2Q7Y7_THET4</name>
<feature type="compositionally biased region" description="Polar residues" evidence="2">
    <location>
        <begin position="522"/>
        <end position="531"/>
    </location>
</feature>
<feature type="compositionally biased region" description="Low complexity" evidence="2">
    <location>
        <begin position="633"/>
        <end position="646"/>
    </location>
</feature>
<feature type="compositionally biased region" description="Polar residues" evidence="2">
    <location>
        <begin position="659"/>
        <end position="673"/>
    </location>
</feature>
<feature type="compositionally biased region" description="Basic residues" evidence="2">
    <location>
        <begin position="65"/>
        <end position="85"/>
    </location>
</feature>
<dbReference type="GeneID" id="11512068"/>
<protein>
    <submittedName>
        <fullName evidence="3">Uncharacterized protein</fullName>
    </submittedName>
</protein>
<proteinExistence type="predicted"/>
<feature type="compositionally biased region" description="Low complexity" evidence="2">
    <location>
        <begin position="471"/>
        <end position="493"/>
    </location>
</feature>